<comment type="caution">
    <text evidence="5">The sequence shown here is derived from an EMBL/GenBank/DDBJ whole genome shotgun (WGS) entry which is preliminary data.</text>
</comment>
<dbReference type="Gene3D" id="2.60.40.1240">
    <property type="match status" value="1"/>
</dbReference>
<dbReference type="InterPro" id="IPR029051">
    <property type="entry name" value="DUF4352"/>
</dbReference>
<dbReference type="RefSeq" id="WP_205495444.1">
    <property type="nucleotide sequence ID" value="NZ_JAFHAP010000009.1"/>
</dbReference>
<protein>
    <submittedName>
        <fullName evidence="5">DUF4352 domain-containing protein</fullName>
    </submittedName>
</protein>
<dbReference type="EMBL" id="JAFHAP010000009">
    <property type="protein sequence ID" value="MBN2909944.1"/>
    <property type="molecule type" value="Genomic_DNA"/>
</dbReference>
<keyword evidence="1 3" id="KW-0732">Signal</keyword>
<reference evidence="5" key="1">
    <citation type="journal article" date="2024" name="Int. J. Syst. Evol. Microbiol.">
        <title>Polycladomyces zharkentensis sp. nov., a novel thermophilic cellulose- and starch-degrading member of the Bacillota from a geothermal aquifer in Kazakhstan.</title>
        <authorList>
            <person name="Mashzhan A."/>
            <person name="Kistaubayeva A."/>
            <person name="Javier-Lopez R."/>
            <person name="Bissenova U."/>
            <person name="Bissenbay A."/>
            <person name="Birkeland N.K."/>
        </authorList>
    </citation>
    <scope>NUCLEOTIDE SEQUENCE</scope>
    <source>
        <strain evidence="5">ZKZ2T</strain>
    </source>
</reference>
<keyword evidence="6" id="KW-1185">Reference proteome</keyword>
<organism evidence="5 6">
    <name type="scientific">Polycladomyces zharkentensis</name>
    <dbReference type="NCBI Taxonomy" id="2807616"/>
    <lineage>
        <taxon>Bacteria</taxon>
        <taxon>Bacillati</taxon>
        <taxon>Bacillota</taxon>
        <taxon>Bacilli</taxon>
        <taxon>Bacillales</taxon>
        <taxon>Thermoactinomycetaceae</taxon>
        <taxon>Polycladomyces</taxon>
    </lineage>
</organism>
<feature type="domain" description="DUF4352" evidence="4">
    <location>
        <begin position="73"/>
        <end position="184"/>
    </location>
</feature>
<feature type="signal peptide" evidence="3">
    <location>
        <begin position="1"/>
        <end position="24"/>
    </location>
</feature>
<proteinExistence type="predicted"/>
<sequence>MKSKLLLITLIGIFTLTGCTISFGQPPSQSNTQNAANNQNAPADNNQNAQNAANNQNPQNNQNTANQSQGQSDIGQTKTVGDLTITVNSVRESLGNDTSQPKNGKFIIIDATVTNNGDETQAIYSDDATLTDSNGLKAEAQYSPYGVTEVNYTTTTIPARTKVTRGVLVFDTSESAPYTLTIEQKGSFATWKIQP</sequence>
<dbReference type="Proteomes" id="UP001177120">
    <property type="component" value="Unassembled WGS sequence"/>
</dbReference>
<accession>A0ABS2WKM5</accession>
<dbReference type="InterPro" id="IPR029050">
    <property type="entry name" value="Immunoprotect_excell_Ig-like"/>
</dbReference>
<dbReference type="PROSITE" id="PS51257">
    <property type="entry name" value="PROKAR_LIPOPROTEIN"/>
    <property type="match status" value="1"/>
</dbReference>
<name>A0ABS2WKM5_9BACL</name>
<feature type="chain" id="PRO_5047093472" evidence="3">
    <location>
        <begin position="25"/>
        <end position="195"/>
    </location>
</feature>
<dbReference type="Pfam" id="PF11611">
    <property type="entry name" value="DUF4352"/>
    <property type="match status" value="1"/>
</dbReference>
<feature type="region of interest" description="Disordered" evidence="2">
    <location>
        <begin position="27"/>
        <end position="77"/>
    </location>
</feature>
<feature type="compositionally biased region" description="Low complexity" evidence="2">
    <location>
        <begin position="29"/>
        <end position="69"/>
    </location>
</feature>
<evidence type="ECO:0000259" key="4">
    <source>
        <dbReference type="Pfam" id="PF11611"/>
    </source>
</evidence>
<gene>
    <name evidence="5" type="ORF">JQC72_10495</name>
</gene>
<evidence type="ECO:0000256" key="3">
    <source>
        <dbReference type="SAM" id="SignalP"/>
    </source>
</evidence>
<evidence type="ECO:0000256" key="1">
    <source>
        <dbReference type="ARBA" id="ARBA00022729"/>
    </source>
</evidence>
<evidence type="ECO:0000313" key="6">
    <source>
        <dbReference type="Proteomes" id="UP001177120"/>
    </source>
</evidence>
<evidence type="ECO:0000256" key="2">
    <source>
        <dbReference type="SAM" id="MobiDB-lite"/>
    </source>
</evidence>
<evidence type="ECO:0000313" key="5">
    <source>
        <dbReference type="EMBL" id="MBN2909944.1"/>
    </source>
</evidence>